<dbReference type="GeneID" id="106541182"/>
<keyword evidence="1" id="KW-1185">Reference proteome</keyword>
<organism evidence="1 2">
    <name type="scientific">Thamnophis sirtalis</name>
    <dbReference type="NCBI Taxonomy" id="35019"/>
    <lineage>
        <taxon>Eukaryota</taxon>
        <taxon>Metazoa</taxon>
        <taxon>Chordata</taxon>
        <taxon>Craniata</taxon>
        <taxon>Vertebrata</taxon>
        <taxon>Euteleostomi</taxon>
        <taxon>Lepidosauria</taxon>
        <taxon>Squamata</taxon>
        <taxon>Bifurcata</taxon>
        <taxon>Unidentata</taxon>
        <taxon>Episquamata</taxon>
        <taxon>Toxicofera</taxon>
        <taxon>Serpentes</taxon>
        <taxon>Colubroidea</taxon>
        <taxon>Colubridae</taxon>
        <taxon>Natricinae</taxon>
        <taxon>Thamnophis</taxon>
    </lineage>
</organism>
<gene>
    <name evidence="2" type="primary">KIF6</name>
</gene>
<evidence type="ECO:0000313" key="2">
    <source>
        <dbReference type="RefSeq" id="XP_013912016.1"/>
    </source>
</evidence>
<evidence type="ECO:0000313" key="1">
    <source>
        <dbReference type="Proteomes" id="UP000504617"/>
    </source>
</evidence>
<dbReference type="RefSeq" id="XP_013912016.1">
    <property type="nucleotide sequence ID" value="XM_014056541.1"/>
</dbReference>
<sequence>MRKIKYCFSHLKRLVNDAKLPGNQLPDVQEDKSAGSVIGNEELKKLKDLLQQRDNEINILVNMLKKEKRKTQDALRLSASSKEISATESSYDLKNMETEQMLPVILEIKSNSHSKSQGLGDK</sequence>
<protein>
    <submittedName>
        <fullName evidence="2">Kinesin-like protein KIF6</fullName>
    </submittedName>
</protein>
<dbReference type="CTD" id="221458"/>
<reference evidence="2" key="1">
    <citation type="submission" date="2025-08" db="UniProtKB">
        <authorList>
            <consortium name="RefSeq"/>
        </authorList>
    </citation>
    <scope>IDENTIFICATION</scope>
</reference>
<accession>A0A6I9XCN0</accession>
<dbReference type="OrthoDB" id="9950684at2759"/>
<proteinExistence type="predicted"/>
<dbReference type="AlphaFoldDB" id="A0A6I9XCN0"/>
<name>A0A6I9XCN0_9SAUR</name>
<dbReference type="KEGG" id="tsr:106541182"/>
<dbReference type="Proteomes" id="UP000504617">
    <property type="component" value="Unplaced"/>
</dbReference>